<accession>A0A225E1P9</accession>
<proteinExistence type="predicted"/>
<name>A0A225E1P9_9BACT</name>
<evidence type="ECO:0000313" key="3">
    <source>
        <dbReference type="Proteomes" id="UP000214646"/>
    </source>
</evidence>
<dbReference type="AlphaFoldDB" id="A0A225E1P9"/>
<evidence type="ECO:0000256" key="1">
    <source>
        <dbReference type="SAM" id="MobiDB-lite"/>
    </source>
</evidence>
<organism evidence="2 3">
    <name type="scientific">Fimbriiglobus ruber</name>
    <dbReference type="NCBI Taxonomy" id="1908690"/>
    <lineage>
        <taxon>Bacteria</taxon>
        <taxon>Pseudomonadati</taxon>
        <taxon>Planctomycetota</taxon>
        <taxon>Planctomycetia</taxon>
        <taxon>Gemmatales</taxon>
        <taxon>Gemmataceae</taxon>
        <taxon>Fimbriiglobus</taxon>
    </lineage>
</organism>
<gene>
    <name evidence="2" type="ORF">FRUB_00842</name>
</gene>
<keyword evidence="3" id="KW-1185">Reference proteome</keyword>
<comment type="caution">
    <text evidence="2">The sequence shown here is derived from an EMBL/GenBank/DDBJ whole genome shotgun (WGS) entry which is preliminary data.</text>
</comment>
<feature type="compositionally biased region" description="Basic and acidic residues" evidence="1">
    <location>
        <begin position="101"/>
        <end position="119"/>
    </location>
</feature>
<dbReference type="Proteomes" id="UP000214646">
    <property type="component" value="Unassembled WGS sequence"/>
</dbReference>
<dbReference type="EMBL" id="NIDE01000001">
    <property type="protein sequence ID" value="OWK47143.1"/>
    <property type="molecule type" value="Genomic_DNA"/>
</dbReference>
<sequence>MNIPDAVRVRLVEAIGEFQMPIYIYEVVLPDGTGGEQFETLQRMSEPVLTVHPESGEPVRRVIGVPNAPKTWTDSQAKTMTSDRNLDRMGFTKYVRSGNGKYEKKFGKGPDAIKKPPSE</sequence>
<protein>
    <recommendedName>
        <fullName evidence="4">FmdB family transcriptional regulator</fullName>
    </recommendedName>
</protein>
<feature type="region of interest" description="Disordered" evidence="1">
    <location>
        <begin position="99"/>
        <end position="119"/>
    </location>
</feature>
<evidence type="ECO:0000313" key="2">
    <source>
        <dbReference type="EMBL" id="OWK47143.1"/>
    </source>
</evidence>
<reference evidence="3" key="1">
    <citation type="submission" date="2017-06" db="EMBL/GenBank/DDBJ databases">
        <title>Genome analysis of Fimbriiglobus ruber SP5, the first member of the order Planctomycetales with confirmed chitinolytic capability.</title>
        <authorList>
            <person name="Ravin N.V."/>
            <person name="Rakitin A.L."/>
            <person name="Ivanova A.A."/>
            <person name="Beletsky A.V."/>
            <person name="Kulichevskaya I.S."/>
            <person name="Mardanov A.V."/>
            <person name="Dedysh S.N."/>
        </authorList>
    </citation>
    <scope>NUCLEOTIDE SEQUENCE [LARGE SCALE GENOMIC DNA]</scope>
    <source>
        <strain evidence="3">SP5</strain>
    </source>
</reference>
<evidence type="ECO:0008006" key="4">
    <source>
        <dbReference type="Google" id="ProtNLM"/>
    </source>
</evidence>